<gene>
    <name evidence="4" type="ORF">AARAC_004368</name>
</gene>
<proteinExistence type="predicted"/>
<dbReference type="Gene3D" id="3.40.50.720">
    <property type="entry name" value="NAD(P)-binding Rossmann-like Domain"/>
    <property type="match status" value="1"/>
</dbReference>
<accession>A0A2G7FXJ9</accession>
<evidence type="ECO:0000256" key="2">
    <source>
        <dbReference type="ARBA" id="ARBA00023002"/>
    </source>
</evidence>
<evidence type="ECO:0000313" key="5">
    <source>
        <dbReference type="Proteomes" id="UP000231358"/>
    </source>
</evidence>
<dbReference type="InterPro" id="IPR020843">
    <property type="entry name" value="ER"/>
</dbReference>
<dbReference type="SMART" id="SM00829">
    <property type="entry name" value="PKS_ER"/>
    <property type="match status" value="1"/>
</dbReference>
<dbReference type="InterPro" id="IPR011032">
    <property type="entry name" value="GroES-like_sf"/>
</dbReference>
<evidence type="ECO:0000313" key="4">
    <source>
        <dbReference type="EMBL" id="PIG85292.1"/>
    </source>
</evidence>
<sequence>MARLDNTCTALARNEGLSRTPLHFVPGFEGVGVIESVGAGVSELHVGQRVLPLGSAGAWQDMKVTEELVAVNAATSAIGQMIIRMLNRAGIRPIALIRRHDGKRQLSDQLGLSAVVCTSEAGLRHKLSVLSGGRGLAVAWDAVGGTEGDDLVRSLAPGGTLVHYGLLSGIPLSYRLREECPEARIELFRLRDWIHTAKRHELQRALDDTFDLVRHGTAASKVAAVFPLSDIRQALECEATPGRQGKVLLSMSNAMEATHYD</sequence>
<dbReference type="Pfam" id="PF08240">
    <property type="entry name" value="ADH_N"/>
    <property type="match status" value="1"/>
</dbReference>
<keyword evidence="1" id="KW-0521">NADP</keyword>
<dbReference type="Proteomes" id="UP000231358">
    <property type="component" value="Unassembled WGS sequence"/>
</dbReference>
<dbReference type="Gene3D" id="3.90.180.10">
    <property type="entry name" value="Medium-chain alcohol dehydrogenases, catalytic domain"/>
    <property type="match status" value="2"/>
</dbReference>
<dbReference type="STRING" id="656916.A0A2G7FXJ9"/>
<keyword evidence="2" id="KW-0560">Oxidoreductase</keyword>
<dbReference type="EMBL" id="NEXV01000335">
    <property type="protein sequence ID" value="PIG85292.1"/>
    <property type="molecule type" value="Genomic_DNA"/>
</dbReference>
<dbReference type="AlphaFoldDB" id="A0A2G7FXJ9"/>
<feature type="domain" description="Enoyl reductase (ER)" evidence="3">
    <location>
        <begin position="2"/>
        <end position="249"/>
    </location>
</feature>
<comment type="caution">
    <text evidence="4">The sequence shown here is derived from an EMBL/GenBank/DDBJ whole genome shotgun (WGS) entry which is preliminary data.</text>
</comment>
<dbReference type="InterPro" id="IPR013149">
    <property type="entry name" value="ADH-like_C"/>
</dbReference>
<protein>
    <submittedName>
        <fullName evidence="4">Alcohol dehydrogenase</fullName>
    </submittedName>
</protein>
<keyword evidence="5" id="KW-1185">Reference proteome</keyword>
<dbReference type="GO" id="GO:0016651">
    <property type="term" value="F:oxidoreductase activity, acting on NAD(P)H"/>
    <property type="evidence" value="ECO:0007669"/>
    <property type="project" value="TreeGrafter"/>
</dbReference>
<dbReference type="SUPFAM" id="SSF50129">
    <property type="entry name" value="GroES-like"/>
    <property type="match status" value="1"/>
</dbReference>
<evidence type="ECO:0000259" key="3">
    <source>
        <dbReference type="SMART" id="SM00829"/>
    </source>
</evidence>
<dbReference type="InterPro" id="IPR013154">
    <property type="entry name" value="ADH-like_N"/>
</dbReference>
<dbReference type="GO" id="GO:0070402">
    <property type="term" value="F:NADPH binding"/>
    <property type="evidence" value="ECO:0007669"/>
    <property type="project" value="TreeGrafter"/>
</dbReference>
<organism evidence="4 5">
    <name type="scientific">Aspergillus arachidicola</name>
    <dbReference type="NCBI Taxonomy" id="656916"/>
    <lineage>
        <taxon>Eukaryota</taxon>
        <taxon>Fungi</taxon>
        <taxon>Dikarya</taxon>
        <taxon>Ascomycota</taxon>
        <taxon>Pezizomycotina</taxon>
        <taxon>Eurotiomycetes</taxon>
        <taxon>Eurotiomycetidae</taxon>
        <taxon>Eurotiales</taxon>
        <taxon>Aspergillaceae</taxon>
        <taxon>Aspergillus</taxon>
        <taxon>Aspergillus subgen. Circumdati</taxon>
    </lineage>
</organism>
<name>A0A2G7FXJ9_9EURO</name>
<reference evidence="4 5" key="1">
    <citation type="submission" date="2017-05" db="EMBL/GenBank/DDBJ databases">
        <title>Genome sequence for an aflatoxigenic pathogen of Argentinian peanut, Aspergillus arachidicola.</title>
        <authorList>
            <person name="Moore G."/>
            <person name="Beltz S.B."/>
            <person name="Mack B.M."/>
        </authorList>
    </citation>
    <scope>NUCLEOTIDE SEQUENCE [LARGE SCALE GENOMIC DNA]</scope>
    <source>
        <strain evidence="4 5">CBS 117610</strain>
    </source>
</reference>
<dbReference type="SUPFAM" id="SSF51735">
    <property type="entry name" value="NAD(P)-binding Rossmann-fold domains"/>
    <property type="match status" value="1"/>
</dbReference>
<dbReference type="PANTHER" id="PTHR48106">
    <property type="entry name" value="QUINONE OXIDOREDUCTASE PIG3-RELATED"/>
    <property type="match status" value="1"/>
</dbReference>
<dbReference type="PANTHER" id="PTHR48106:SF2">
    <property type="entry name" value="ZN2+-BINDING DEHYDROGENASE"/>
    <property type="match status" value="1"/>
</dbReference>
<evidence type="ECO:0000256" key="1">
    <source>
        <dbReference type="ARBA" id="ARBA00022857"/>
    </source>
</evidence>
<dbReference type="InterPro" id="IPR036291">
    <property type="entry name" value="NAD(P)-bd_dom_sf"/>
</dbReference>
<dbReference type="Pfam" id="PF00107">
    <property type="entry name" value="ADH_zinc_N"/>
    <property type="match status" value="1"/>
</dbReference>
<dbReference type="CDD" id="cd05282">
    <property type="entry name" value="ETR_like"/>
    <property type="match status" value="1"/>
</dbReference>